<dbReference type="PANTHER" id="PTHR10728:SF31">
    <property type="entry name" value="CYTOSOLIC PHOSPHOLIPASE A2 DELTA"/>
    <property type="match status" value="1"/>
</dbReference>
<dbReference type="GO" id="GO:0005544">
    <property type="term" value="F:calcium-dependent phospholipid binding"/>
    <property type="evidence" value="ECO:0007669"/>
    <property type="project" value="TreeGrafter"/>
</dbReference>
<comment type="catalytic activity">
    <reaction evidence="8">
        <text>1-hexadecanoyl-2-(5Z,8Z,11Z,14Z-eicosatetraenoyl)-sn-glycero-3-phosphocholine + H2O = 1-hexadecanoyl-sn-glycero-3-phosphocholine + (5Z,8Z,11Z,14Z)-eicosatetraenoate + H(+)</text>
        <dbReference type="Rhea" id="RHEA:40427"/>
        <dbReference type="ChEBI" id="CHEBI:15377"/>
        <dbReference type="ChEBI" id="CHEBI:15378"/>
        <dbReference type="ChEBI" id="CHEBI:32395"/>
        <dbReference type="ChEBI" id="CHEBI:72998"/>
        <dbReference type="ChEBI" id="CHEBI:73003"/>
    </reaction>
    <physiologicalReaction direction="left-to-right" evidence="8">
        <dbReference type="Rhea" id="RHEA:40428"/>
    </physiologicalReaction>
</comment>
<dbReference type="EC" id="3.1.1.4" evidence="3 11"/>
<dbReference type="InterPro" id="IPR016035">
    <property type="entry name" value="Acyl_Trfase/lysoPLipase"/>
</dbReference>
<dbReference type="SMART" id="SM00022">
    <property type="entry name" value="PLAc"/>
    <property type="match status" value="1"/>
</dbReference>
<dbReference type="AlphaFoldDB" id="A0A8C0WDD1"/>
<sequence>VTVLEARRLRRADLCEPYVILQLPSAPGKKFKTKTIANSSHPVWNETFSFLIQSQVKNVLELSIYDEDLITKDGICFKVFYDVSEVLPGKVLRKTFSLDPQVENLITNNVLVVTAFPALGEGPRSVEIGGQDKLELELVLKGSYEDTQTSALGTASSTTFSFHYLAAQDSELSVCLRVGLSNACNSDTVGGHLTVPLRSLAMGKEVTMDFPATNVPPDPRILHCPSPQELTMHLGFDLCAEEQAFLSKRKQVVAKALKQALQLDRDLQEDEVPVIGIMAEGGGARAMTSLYGHLLALKKLGLLDCVTYLGGISGSTWTMAHLYWDPEWSQKDLKGPISHAREHLARSQLKAFSPECLASYHQELKLRAEQGYPTTIVDLWALVLESKLHGQVTDHKLSEQRAALDLNVKENNMDTLDFKEWVEFSPYEIGFLKYGAFIPSEFFGSEFFMGRLMRRIPESQICFLEGIWSNIFSLNLLDIWYDLTCSGEDWKQHLKDKVGNTEKESPTSSGSYSWMEASWLQPGTTLAQAFRGFLTGRPLHQRTTNFLHGLQLHQDYCGQKDFSTWAGGLHPQPADPRDSQLCLVDAGYFINNSCPSMLRRGRQLDLILSFNYSLSSPFEVPLVGPGTALPRVEISPEDQCQPRECYLFSDPACPDAPVLLHFPLVNDSFKSFSAPGVRRSPTELQAGQVDLSRATSPYTLFNMTYKEEDFDRLLQLSHYNVQNSQATILQALRTVLKRRVPAASTAEPSGVQM</sequence>
<dbReference type="GO" id="GO:0046475">
    <property type="term" value="P:glycerophospholipid catabolic process"/>
    <property type="evidence" value="ECO:0007669"/>
    <property type="project" value="TreeGrafter"/>
</dbReference>
<evidence type="ECO:0000256" key="3">
    <source>
        <dbReference type="ARBA" id="ARBA00013278"/>
    </source>
</evidence>
<evidence type="ECO:0000259" key="13">
    <source>
        <dbReference type="PROSITE" id="PS51210"/>
    </source>
</evidence>
<organism evidence="14">
    <name type="scientific">Castor canadensis</name>
    <name type="common">American beaver</name>
    <dbReference type="NCBI Taxonomy" id="51338"/>
    <lineage>
        <taxon>Eukaryota</taxon>
        <taxon>Metazoa</taxon>
        <taxon>Chordata</taxon>
        <taxon>Craniata</taxon>
        <taxon>Vertebrata</taxon>
        <taxon>Euteleostomi</taxon>
        <taxon>Mammalia</taxon>
        <taxon>Eutheria</taxon>
        <taxon>Euarchontoglires</taxon>
        <taxon>Glires</taxon>
        <taxon>Rodentia</taxon>
        <taxon>Castorimorpha</taxon>
        <taxon>Castoridae</taxon>
        <taxon>Castor</taxon>
    </lineage>
</organism>
<comment type="domain">
    <text evidence="11">The N-terminal C2 domain associates with lipid membranes upon calcium binding.</text>
</comment>
<keyword evidence="10 11" id="KW-0442">Lipid degradation</keyword>
<dbReference type="GO" id="GO:0016020">
    <property type="term" value="C:membrane"/>
    <property type="evidence" value="ECO:0007669"/>
    <property type="project" value="UniProtKB-SubCell"/>
</dbReference>
<keyword evidence="6 10" id="KW-0443">Lipid metabolism</keyword>
<evidence type="ECO:0000256" key="8">
    <source>
        <dbReference type="ARBA" id="ARBA00048373"/>
    </source>
</evidence>
<accession>A0A8C0WDD1</accession>
<keyword evidence="4 11" id="KW-0963">Cytoplasm</keyword>
<name>A0A8C0WDD1_CASCN</name>
<dbReference type="InterPro" id="IPR040723">
    <property type="entry name" value="cPLA2_C2"/>
</dbReference>
<keyword evidence="11" id="KW-0479">Metal-binding</keyword>
<evidence type="ECO:0000256" key="9">
    <source>
        <dbReference type="ARBA" id="ARBA00048656"/>
    </source>
</evidence>
<keyword evidence="11" id="KW-0106">Calcium</keyword>
<dbReference type="GO" id="GO:0005829">
    <property type="term" value="C:cytosol"/>
    <property type="evidence" value="ECO:0007669"/>
    <property type="project" value="UniProtKB-SubCell"/>
</dbReference>
<dbReference type="Pfam" id="PF01735">
    <property type="entry name" value="PLA2_B"/>
    <property type="match status" value="1"/>
</dbReference>
<keyword evidence="5 10" id="KW-0378">Hydrolase</keyword>
<evidence type="ECO:0000256" key="6">
    <source>
        <dbReference type="ARBA" id="ARBA00023098"/>
    </source>
</evidence>
<dbReference type="PROSITE" id="PS50004">
    <property type="entry name" value="C2"/>
    <property type="match status" value="1"/>
</dbReference>
<evidence type="ECO:0000256" key="11">
    <source>
        <dbReference type="RuleBase" id="RU362102"/>
    </source>
</evidence>
<evidence type="ECO:0000256" key="10">
    <source>
        <dbReference type="PROSITE-ProRule" id="PRU00555"/>
    </source>
</evidence>
<evidence type="ECO:0000256" key="5">
    <source>
        <dbReference type="ARBA" id="ARBA00022801"/>
    </source>
</evidence>
<comment type="catalytic activity">
    <reaction evidence="9">
        <text>1-hexadecanoyl-sn-glycero-3-phosphocholine + H2O = sn-glycerol 3-phosphocholine + hexadecanoate + H(+)</text>
        <dbReference type="Rhea" id="RHEA:40435"/>
        <dbReference type="ChEBI" id="CHEBI:7896"/>
        <dbReference type="ChEBI" id="CHEBI:15377"/>
        <dbReference type="ChEBI" id="CHEBI:15378"/>
        <dbReference type="ChEBI" id="CHEBI:16870"/>
        <dbReference type="ChEBI" id="CHEBI:72998"/>
    </reaction>
    <physiologicalReaction direction="left-to-right" evidence="9">
        <dbReference type="Rhea" id="RHEA:40436"/>
    </physiologicalReaction>
</comment>
<dbReference type="PANTHER" id="PTHR10728">
    <property type="entry name" value="CYTOSOLIC PHOSPHOLIPASE A2"/>
    <property type="match status" value="1"/>
</dbReference>
<dbReference type="InterPro" id="IPR035892">
    <property type="entry name" value="C2_domain_sf"/>
</dbReference>
<dbReference type="Pfam" id="PF18695">
    <property type="entry name" value="cPLA2_C2"/>
    <property type="match status" value="1"/>
</dbReference>
<dbReference type="Gene3D" id="3.40.1090.10">
    <property type="entry name" value="Cytosolic phospholipase A2 catalytic domain"/>
    <property type="match status" value="1"/>
</dbReference>
<protein>
    <recommendedName>
        <fullName evidence="3 11">Phospholipase A2</fullName>
        <ecNumber evidence="3 11">3.1.1.4</ecNumber>
    </recommendedName>
</protein>
<dbReference type="Gene3D" id="2.60.40.150">
    <property type="entry name" value="C2 domain"/>
    <property type="match status" value="1"/>
</dbReference>
<feature type="domain" description="PLA2c" evidence="13">
    <location>
        <begin position="223"/>
        <end position="753"/>
    </location>
</feature>
<dbReference type="SUPFAM" id="SSF49562">
    <property type="entry name" value="C2 domain (Calcium/lipid-binding domain, CaLB)"/>
    <property type="match status" value="1"/>
</dbReference>
<dbReference type="InterPro" id="IPR000008">
    <property type="entry name" value="C2_dom"/>
</dbReference>
<evidence type="ECO:0000256" key="7">
    <source>
        <dbReference type="ARBA" id="ARBA00023422"/>
    </source>
</evidence>
<dbReference type="InterPro" id="IPR002642">
    <property type="entry name" value="LysoPLipase_cat_dom"/>
</dbReference>
<evidence type="ECO:0000259" key="12">
    <source>
        <dbReference type="PROSITE" id="PS50004"/>
    </source>
</evidence>
<dbReference type="GO" id="GO:0047498">
    <property type="term" value="F:calcium-dependent phospholipase A2 activity"/>
    <property type="evidence" value="ECO:0007669"/>
    <property type="project" value="TreeGrafter"/>
</dbReference>
<evidence type="ECO:0000313" key="14">
    <source>
        <dbReference type="Ensembl" id="ENSCCNP00000008864.1"/>
    </source>
</evidence>
<dbReference type="GO" id="GO:0005509">
    <property type="term" value="F:calcium ion binding"/>
    <property type="evidence" value="ECO:0007669"/>
    <property type="project" value="TreeGrafter"/>
</dbReference>
<comment type="catalytic activity">
    <reaction evidence="7">
        <text>a 1,2-diacyl-sn-glycero-3-phosphocholine + H2O = a 1-acyl-sn-glycero-3-phosphocholine + a fatty acid + H(+)</text>
        <dbReference type="Rhea" id="RHEA:15801"/>
        <dbReference type="ChEBI" id="CHEBI:15377"/>
        <dbReference type="ChEBI" id="CHEBI:15378"/>
        <dbReference type="ChEBI" id="CHEBI:28868"/>
        <dbReference type="ChEBI" id="CHEBI:57643"/>
        <dbReference type="ChEBI" id="CHEBI:58168"/>
        <dbReference type="EC" id="3.1.1.4"/>
    </reaction>
    <physiologicalReaction direction="left-to-right" evidence="7">
        <dbReference type="Rhea" id="RHEA:15802"/>
    </physiologicalReaction>
</comment>
<dbReference type="SMART" id="SM00239">
    <property type="entry name" value="C2"/>
    <property type="match status" value="1"/>
</dbReference>
<dbReference type="Pfam" id="PF00168">
    <property type="entry name" value="C2"/>
    <property type="match status" value="1"/>
</dbReference>
<dbReference type="SUPFAM" id="SSF52151">
    <property type="entry name" value="FabD/lysophospholipase-like"/>
    <property type="match status" value="1"/>
</dbReference>
<dbReference type="PROSITE" id="PS51210">
    <property type="entry name" value="PLA2C"/>
    <property type="match status" value="1"/>
</dbReference>
<gene>
    <name evidence="14" type="primary">Pla2g4d</name>
</gene>
<feature type="domain" description="C2" evidence="12">
    <location>
        <begin position="1"/>
        <end position="96"/>
    </location>
</feature>
<evidence type="ECO:0000256" key="2">
    <source>
        <dbReference type="ARBA" id="ARBA00004514"/>
    </source>
</evidence>
<proteinExistence type="predicted"/>
<evidence type="ECO:0000256" key="4">
    <source>
        <dbReference type="ARBA" id="ARBA00022490"/>
    </source>
</evidence>
<reference evidence="14" key="1">
    <citation type="submission" date="2023-09" db="UniProtKB">
        <authorList>
            <consortium name="Ensembl"/>
        </authorList>
    </citation>
    <scope>IDENTIFICATION</scope>
</reference>
<evidence type="ECO:0000256" key="1">
    <source>
        <dbReference type="ARBA" id="ARBA00004170"/>
    </source>
</evidence>
<comment type="subcellular location">
    <subcellularLocation>
        <location evidence="2">Cytoplasm</location>
        <location evidence="2">Cytosol</location>
    </subcellularLocation>
    <subcellularLocation>
        <location evidence="1">Membrane</location>
        <topology evidence="1">Peripheral membrane protein</topology>
    </subcellularLocation>
</comment>
<dbReference type="Ensembl" id="ENSCCNT00000011679.1">
    <property type="protein sequence ID" value="ENSCCNP00000008864.1"/>
    <property type="gene ID" value="ENSCCNG00000009322.1"/>
</dbReference>